<reference evidence="1" key="1">
    <citation type="submission" date="2022-01" db="EMBL/GenBank/DDBJ databases">
        <title>Comparative genomics reveals a dynamic genome evolution in the ectomycorrhizal milk-cap (Lactarius) mushrooms.</title>
        <authorList>
            <consortium name="DOE Joint Genome Institute"/>
            <person name="Lebreton A."/>
            <person name="Tang N."/>
            <person name="Kuo A."/>
            <person name="LaButti K."/>
            <person name="Drula E."/>
            <person name="Barry K."/>
            <person name="Clum A."/>
            <person name="Lipzen A."/>
            <person name="Mousain D."/>
            <person name="Ng V."/>
            <person name="Wang R."/>
            <person name="Wang X."/>
            <person name="Dai Y."/>
            <person name="Henrissat B."/>
            <person name="Grigoriev I.V."/>
            <person name="Guerin-Laguette A."/>
            <person name="Yu F."/>
            <person name="Martin F.M."/>
        </authorList>
    </citation>
    <scope>NUCLEOTIDE SEQUENCE</scope>
    <source>
        <strain evidence="1">QP</strain>
    </source>
</reference>
<sequence>MIRENIGVSHLLHGQSFHPPLLAFAVPMIPHKNRARSGRTTVPREAPSLYLFLPSPDCQRFRTNLEATTHQLRPGSMWEFAKRTDVPDASISATVSFQSLRSTSGESSTRIACSEKCGISSISLWGSCSGRSGKRMSAWHAAYRCESTMRTCKGGKKYITCDLSKYPNSVTVHLDSLSHGTLPLVGRHSETSADTICLSFHRKTDEDLTSWLSILGEKVSHGTTDRIST</sequence>
<evidence type="ECO:0008006" key="3">
    <source>
        <dbReference type="Google" id="ProtNLM"/>
    </source>
</evidence>
<dbReference type="Proteomes" id="UP001201163">
    <property type="component" value="Unassembled WGS sequence"/>
</dbReference>
<protein>
    <recommendedName>
        <fullName evidence="3">PH domain-containing protein</fullName>
    </recommendedName>
</protein>
<organism evidence="1 2">
    <name type="scientific">Lactarius akahatsu</name>
    <dbReference type="NCBI Taxonomy" id="416441"/>
    <lineage>
        <taxon>Eukaryota</taxon>
        <taxon>Fungi</taxon>
        <taxon>Dikarya</taxon>
        <taxon>Basidiomycota</taxon>
        <taxon>Agaricomycotina</taxon>
        <taxon>Agaricomycetes</taxon>
        <taxon>Russulales</taxon>
        <taxon>Russulaceae</taxon>
        <taxon>Lactarius</taxon>
    </lineage>
</organism>
<evidence type="ECO:0000313" key="1">
    <source>
        <dbReference type="EMBL" id="KAH8995717.1"/>
    </source>
</evidence>
<accession>A0AAD4QFN8</accession>
<comment type="caution">
    <text evidence="1">The sequence shown here is derived from an EMBL/GenBank/DDBJ whole genome shotgun (WGS) entry which is preliminary data.</text>
</comment>
<gene>
    <name evidence="1" type="ORF">EDB92DRAFT_159015</name>
</gene>
<proteinExistence type="predicted"/>
<keyword evidence="2" id="KW-1185">Reference proteome</keyword>
<evidence type="ECO:0000313" key="2">
    <source>
        <dbReference type="Proteomes" id="UP001201163"/>
    </source>
</evidence>
<dbReference type="EMBL" id="JAKELL010000011">
    <property type="protein sequence ID" value="KAH8995717.1"/>
    <property type="molecule type" value="Genomic_DNA"/>
</dbReference>
<name>A0AAD4QFN8_9AGAM</name>
<dbReference type="AlphaFoldDB" id="A0AAD4QFN8"/>